<comment type="caution">
    <text evidence="1">The sequence shown here is derived from an EMBL/GenBank/DDBJ whole genome shotgun (WGS) entry which is preliminary data.</text>
</comment>
<dbReference type="Proteomes" id="UP000257109">
    <property type="component" value="Unassembled WGS sequence"/>
</dbReference>
<reference evidence="1" key="1">
    <citation type="submission" date="2018-05" db="EMBL/GenBank/DDBJ databases">
        <title>Draft genome of Mucuna pruriens seed.</title>
        <authorList>
            <person name="Nnadi N.E."/>
            <person name="Vos R."/>
            <person name="Hasami M.H."/>
            <person name="Devisetty U.K."/>
            <person name="Aguiy J.C."/>
        </authorList>
    </citation>
    <scope>NUCLEOTIDE SEQUENCE [LARGE SCALE GENOMIC DNA]</scope>
    <source>
        <strain evidence="1">JCA_2017</strain>
    </source>
</reference>
<organism evidence="1 2">
    <name type="scientific">Mucuna pruriens</name>
    <name type="common">Velvet bean</name>
    <name type="synonym">Dolichos pruriens</name>
    <dbReference type="NCBI Taxonomy" id="157652"/>
    <lineage>
        <taxon>Eukaryota</taxon>
        <taxon>Viridiplantae</taxon>
        <taxon>Streptophyta</taxon>
        <taxon>Embryophyta</taxon>
        <taxon>Tracheophyta</taxon>
        <taxon>Spermatophyta</taxon>
        <taxon>Magnoliopsida</taxon>
        <taxon>eudicotyledons</taxon>
        <taxon>Gunneridae</taxon>
        <taxon>Pentapetalae</taxon>
        <taxon>rosids</taxon>
        <taxon>fabids</taxon>
        <taxon>Fabales</taxon>
        <taxon>Fabaceae</taxon>
        <taxon>Papilionoideae</taxon>
        <taxon>50 kb inversion clade</taxon>
        <taxon>NPAAA clade</taxon>
        <taxon>indigoferoid/millettioid clade</taxon>
        <taxon>Phaseoleae</taxon>
        <taxon>Mucuna</taxon>
    </lineage>
</organism>
<evidence type="ECO:0000313" key="1">
    <source>
        <dbReference type="EMBL" id="RDX85393.1"/>
    </source>
</evidence>
<gene>
    <name evidence="1" type="ORF">CR513_33428</name>
</gene>
<accession>A0A371G4Y1</accession>
<dbReference type="EMBL" id="QJKJ01006806">
    <property type="protein sequence ID" value="RDX85393.1"/>
    <property type="molecule type" value="Genomic_DNA"/>
</dbReference>
<name>A0A371G4Y1_MUCPR</name>
<proteinExistence type="predicted"/>
<dbReference type="AlphaFoldDB" id="A0A371G4Y1"/>
<keyword evidence="2" id="KW-1185">Reference proteome</keyword>
<protein>
    <submittedName>
        <fullName evidence="1">Uncharacterized protein</fullName>
    </submittedName>
</protein>
<feature type="non-terminal residue" evidence="1">
    <location>
        <position position="1"/>
    </location>
</feature>
<evidence type="ECO:0000313" key="2">
    <source>
        <dbReference type="Proteomes" id="UP000257109"/>
    </source>
</evidence>
<sequence>MKYIEVDCHSIREAYDRRFINLPRILAIACFGRQLWKEGIRKSHIACLNSWGTAYILTKLASDDSALVYAPEMAHQMLCVECVLYFTSPSIVRALHFGSGINDVARSNTKIGSSTLSLSFKACMYFVCVITNGNYVCDSR</sequence>